<dbReference type="RefSeq" id="XP_016764595.1">
    <property type="nucleotide sequence ID" value="XM_016903221.1"/>
</dbReference>
<dbReference type="EMBL" id="KB456260">
    <property type="protein sequence ID" value="EMF16474.1"/>
    <property type="molecule type" value="Genomic_DNA"/>
</dbReference>
<evidence type="ECO:0000256" key="1">
    <source>
        <dbReference type="SAM" id="MobiDB-lite"/>
    </source>
</evidence>
<dbReference type="Pfam" id="PF17242">
    <property type="entry name" value="DUF5315"/>
    <property type="match status" value="1"/>
</dbReference>
<feature type="compositionally biased region" description="Polar residues" evidence="1">
    <location>
        <begin position="1"/>
        <end position="23"/>
    </location>
</feature>
<feature type="compositionally biased region" description="Low complexity" evidence="1">
    <location>
        <begin position="284"/>
        <end position="301"/>
    </location>
</feature>
<dbReference type="eggNOG" id="ENOG502SATJ">
    <property type="taxonomic scope" value="Eukaryota"/>
</dbReference>
<feature type="region of interest" description="Disordered" evidence="1">
    <location>
        <begin position="1"/>
        <end position="111"/>
    </location>
</feature>
<dbReference type="STRING" id="692275.N1QM91"/>
<dbReference type="AlphaFoldDB" id="N1QM91"/>
<protein>
    <submittedName>
        <fullName evidence="2">Uncharacterized protein</fullName>
    </submittedName>
</protein>
<dbReference type="Proteomes" id="UP000016931">
    <property type="component" value="Unassembled WGS sequence"/>
</dbReference>
<dbReference type="OrthoDB" id="4158841at2759"/>
<dbReference type="HOGENOM" id="CLU_056572_0_0_1"/>
<gene>
    <name evidence="2" type="ORF">SEPMUDRAFT_145712</name>
</gene>
<name>N1QM91_SPHMS</name>
<feature type="region of interest" description="Disordered" evidence="1">
    <location>
        <begin position="279"/>
        <end position="317"/>
    </location>
</feature>
<feature type="region of interest" description="Disordered" evidence="1">
    <location>
        <begin position="154"/>
        <end position="244"/>
    </location>
</feature>
<sequence>MATTTQSGALSSQKPSPTANTKPNRLPAPTLFIAPPSRNASNLSLSRQQPAEATLNLERDPISRHKSGLPRSRNAIDNAQQQQPISEDDSENSPHTQKSSVKKASERSLETRWKEMQNTLNEVELTAQSSTHVFGESHARALEDLRKAQVELARAWGRGNQDEKDTDPTKAQSIEKNMSDRFKGADSLAKDRVVAERNRGDTDASVSTMASTALSDESAQSGPDVTSKSGRSQLEDETKQDIKLASERRAANEAYFRKVDGGVREVVQKLEIVAQAMRGVEAQSRSLWSDSSSDLATSSEEAGNKKDVKVEGGAANG</sequence>
<feature type="compositionally biased region" description="Polar residues" evidence="1">
    <location>
        <begin position="75"/>
        <end position="85"/>
    </location>
</feature>
<reference evidence="2 3" key="1">
    <citation type="journal article" date="2012" name="PLoS Pathog.">
        <title>Diverse lifestyles and strategies of plant pathogenesis encoded in the genomes of eighteen Dothideomycetes fungi.</title>
        <authorList>
            <person name="Ohm R.A."/>
            <person name="Feau N."/>
            <person name="Henrissat B."/>
            <person name="Schoch C.L."/>
            <person name="Horwitz B.A."/>
            <person name="Barry K.W."/>
            <person name="Condon B.J."/>
            <person name="Copeland A.C."/>
            <person name="Dhillon B."/>
            <person name="Glaser F."/>
            <person name="Hesse C.N."/>
            <person name="Kosti I."/>
            <person name="LaButti K."/>
            <person name="Lindquist E.A."/>
            <person name="Lucas S."/>
            <person name="Salamov A.A."/>
            <person name="Bradshaw R.E."/>
            <person name="Ciuffetti L."/>
            <person name="Hamelin R.C."/>
            <person name="Kema G.H.J."/>
            <person name="Lawrence C."/>
            <person name="Scott J.A."/>
            <person name="Spatafora J.W."/>
            <person name="Turgeon B.G."/>
            <person name="de Wit P.J.G.M."/>
            <person name="Zhong S."/>
            <person name="Goodwin S.B."/>
            <person name="Grigoriev I.V."/>
        </authorList>
    </citation>
    <scope>NUCLEOTIDE SEQUENCE [LARGE SCALE GENOMIC DNA]</scope>
    <source>
        <strain evidence="2 3">SO2202</strain>
    </source>
</reference>
<dbReference type="GeneID" id="27900358"/>
<organism evidence="2 3">
    <name type="scientific">Sphaerulina musiva (strain SO2202)</name>
    <name type="common">Poplar stem canker fungus</name>
    <name type="synonym">Septoria musiva</name>
    <dbReference type="NCBI Taxonomy" id="692275"/>
    <lineage>
        <taxon>Eukaryota</taxon>
        <taxon>Fungi</taxon>
        <taxon>Dikarya</taxon>
        <taxon>Ascomycota</taxon>
        <taxon>Pezizomycotina</taxon>
        <taxon>Dothideomycetes</taxon>
        <taxon>Dothideomycetidae</taxon>
        <taxon>Mycosphaerellales</taxon>
        <taxon>Mycosphaerellaceae</taxon>
        <taxon>Sphaerulina</taxon>
    </lineage>
</organism>
<feature type="compositionally biased region" description="Basic and acidic residues" evidence="1">
    <location>
        <begin position="233"/>
        <end position="244"/>
    </location>
</feature>
<evidence type="ECO:0000313" key="2">
    <source>
        <dbReference type="EMBL" id="EMF16474.1"/>
    </source>
</evidence>
<proteinExistence type="predicted"/>
<feature type="compositionally biased region" description="Basic and acidic residues" evidence="1">
    <location>
        <begin position="177"/>
        <end position="202"/>
    </location>
</feature>
<feature type="compositionally biased region" description="Polar residues" evidence="1">
    <location>
        <begin position="38"/>
        <end position="51"/>
    </location>
</feature>
<feature type="compositionally biased region" description="Polar residues" evidence="1">
    <location>
        <begin position="204"/>
        <end position="232"/>
    </location>
</feature>
<accession>N1QM91</accession>
<keyword evidence="3" id="KW-1185">Reference proteome</keyword>
<evidence type="ECO:0000313" key="3">
    <source>
        <dbReference type="Proteomes" id="UP000016931"/>
    </source>
</evidence>
<dbReference type="OMA" id="FGAKHSE"/>